<feature type="domain" description="Histidine kinase" evidence="12">
    <location>
        <begin position="221"/>
        <end position="434"/>
    </location>
</feature>
<keyword evidence="6 11" id="KW-0812">Transmembrane</keyword>
<dbReference type="SMART" id="SM00388">
    <property type="entry name" value="HisKA"/>
    <property type="match status" value="1"/>
</dbReference>
<evidence type="ECO:0000256" key="5">
    <source>
        <dbReference type="ARBA" id="ARBA00022679"/>
    </source>
</evidence>
<dbReference type="PROSITE" id="PS50109">
    <property type="entry name" value="HIS_KIN"/>
    <property type="match status" value="1"/>
</dbReference>
<accession>A0A9E6R619</accession>
<dbReference type="InterPro" id="IPR036097">
    <property type="entry name" value="HisK_dim/P_sf"/>
</dbReference>
<evidence type="ECO:0000259" key="13">
    <source>
        <dbReference type="PROSITE" id="PS50885"/>
    </source>
</evidence>
<evidence type="ECO:0000256" key="8">
    <source>
        <dbReference type="ARBA" id="ARBA00022989"/>
    </source>
</evidence>
<dbReference type="CDD" id="cd00082">
    <property type="entry name" value="HisKA"/>
    <property type="match status" value="1"/>
</dbReference>
<sequence length="437" mass="46558">MKSLRARLALALFLLLTAVGIAAVGAAFLVVESEPDELLDDQLRQIAMNVGDVARPLPPPDPPIEADDAILIVIRDATGRIIRRSDDSVDLPATQKTGFSDEVVKGEGWRSYAIVTDDRVIQAAQREQTRDELANEAAIQAVAPIAILIPLSWLVLGVLVTRLFRPLERLTDELREAQAEHDSPLSTEGLPSEIVPLVEQVNGLLARQNELLELRKRFVSDASHQLRTPLAALQLQVGNLARAPGAQAVSGEIAEIRQGILRMSRLTSQLLDLARAEAPHDPSVSPSTDLSAALRQVIETALPLADERGVDLGVVSEIDATVGCREQDLTAALMNVVDNAVRYTPSGGSVDVSSALAGDRVEIAVRDTGPGVAEDELERVFERFVRAGRATSGGAGLGLAIVKAAAARSGMEVRLENAAEPRGLRVTISLPLPAPAA</sequence>
<feature type="domain" description="HAMP" evidence="13">
    <location>
        <begin position="161"/>
        <end position="213"/>
    </location>
</feature>
<dbReference type="AlphaFoldDB" id="A0A9E6R619"/>
<keyword evidence="15" id="KW-1185">Reference proteome</keyword>
<evidence type="ECO:0000256" key="4">
    <source>
        <dbReference type="ARBA" id="ARBA00022553"/>
    </source>
</evidence>
<keyword evidence="5" id="KW-0808">Transferase</keyword>
<evidence type="ECO:0000259" key="12">
    <source>
        <dbReference type="PROSITE" id="PS50109"/>
    </source>
</evidence>
<dbReference type="InterPro" id="IPR050428">
    <property type="entry name" value="TCS_sensor_his_kinase"/>
</dbReference>
<dbReference type="InterPro" id="IPR003660">
    <property type="entry name" value="HAMP_dom"/>
</dbReference>
<dbReference type="PRINTS" id="PR00344">
    <property type="entry name" value="BCTRLSENSOR"/>
</dbReference>
<evidence type="ECO:0000256" key="9">
    <source>
        <dbReference type="ARBA" id="ARBA00023012"/>
    </source>
</evidence>
<dbReference type="CDD" id="cd00075">
    <property type="entry name" value="HATPase"/>
    <property type="match status" value="1"/>
</dbReference>
<dbReference type="Pfam" id="PF02518">
    <property type="entry name" value="HATPase_c"/>
    <property type="match status" value="1"/>
</dbReference>
<dbReference type="EC" id="2.7.13.3" evidence="3"/>
<keyword evidence="4" id="KW-0597">Phosphoprotein</keyword>
<dbReference type="Gene3D" id="3.30.565.10">
    <property type="entry name" value="Histidine kinase-like ATPase, C-terminal domain"/>
    <property type="match status" value="1"/>
</dbReference>
<dbReference type="KEGG" id="cmet:K6K41_18345"/>
<keyword evidence="9" id="KW-0902">Two-component regulatory system</keyword>
<dbReference type="Proteomes" id="UP000825701">
    <property type="component" value="Chromosome"/>
</dbReference>
<dbReference type="InterPro" id="IPR013727">
    <property type="entry name" value="2CSK_N"/>
</dbReference>
<dbReference type="SUPFAM" id="SSF55874">
    <property type="entry name" value="ATPase domain of HSP90 chaperone/DNA topoisomerase II/histidine kinase"/>
    <property type="match status" value="1"/>
</dbReference>
<evidence type="ECO:0000313" key="15">
    <source>
        <dbReference type="Proteomes" id="UP000825701"/>
    </source>
</evidence>
<keyword evidence="7 14" id="KW-0418">Kinase</keyword>
<dbReference type="SUPFAM" id="SSF47384">
    <property type="entry name" value="Homodimeric domain of signal transducing histidine kinase"/>
    <property type="match status" value="1"/>
</dbReference>
<feature type="transmembrane region" description="Helical" evidence="11">
    <location>
        <begin position="137"/>
        <end position="160"/>
    </location>
</feature>
<comment type="subcellular location">
    <subcellularLocation>
        <location evidence="2">Membrane</location>
        <topology evidence="2">Multi-pass membrane protein</topology>
    </subcellularLocation>
</comment>
<dbReference type="GO" id="GO:0000155">
    <property type="term" value="F:phosphorelay sensor kinase activity"/>
    <property type="evidence" value="ECO:0007669"/>
    <property type="project" value="InterPro"/>
</dbReference>
<evidence type="ECO:0000256" key="7">
    <source>
        <dbReference type="ARBA" id="ARBA00022777"/>
    </source>
</evidence>
<keyword evidence="8 11" id="KW-1133">Transmembrane helix</keyword>
<dbReference type="RefSeq" id="WP_261401855.1">
    <property type="nucleotide sequence ID" value="NZ_CP081869.1"/>
</dbReference>
<dbReference type="GO" id="GO:0005886">
    <property type="term" value="C:plasma membrane"/>
    <property type="evidence" value="ECO:0007669"/>
    <property type="project" value="TreeGrafter"/>
</dbReference>
<dbReference type="InterPro" id="IPR003661">
    <property type="entry name" value="HisK_dim/P_dom"/>
</dbReference>
<evidence type="ECO:0000256" key="2">
    <source>
        <dbReference type="ARBA" id="ARBA00004141"/>
    </source>
</evidence>
<dbReference type="PROSITE" id="PS50885">
    <property type="entry name" value="HAMP"/>
    <property type="match status" value="1"/>
</dbReference>
<comment type="catalytic activity">
    <reaction evidence="1">
        <text>ATP + protein L-histidine = ADP + protein N-phospho-L-histidine.</text>
        <dbReference type="EC" id="2.7.13.3"/>
    </reaction>
</comment>
<protein>
    <recommendedName>
        <fullName evidence="3">histidine kinase</fullName>
        <ecNumber evidence="3">2.7.13.3</ecNumber>
    </recommendedName>
</protein>
<dbReference type="PANTHER" id="PTHR45436">
    <property type="entry name" value="SENSOR HISTIDINE KINASE YKOH"/>
    <property type="match status" value="1"/>
</dbReference>
<evidence type="ECO:0000256" key="3">
    <source>
        <dbReference type="ARBA" id="ARBA00012438"/>
    </source>
</evidence>
<dbReference type="InterPro" id="IPR005467">
    <property type="entry name" value="His_kinase_dom"/>
</dbReference>
<proteinExistence type="predicted"/>
<dbReference type="Gene3D" id="1.10.287.130">
    <property type="match status" value="1"/>
</dbReference>
<evidence type="ECO:0000256" key="10">
    <source>
        <dbReference type="ARBA" id="ARBA00023136"/>
    </source>
</evidence>
<gene>
    <name evidence="14" type="ORF">K6K41_18345</name>
</gene>
<dbReference type="InterPro" id="IPR003594">
    <property type="entry name" value="HATPase_dom"/>
</dbReference>
<dbReference type="InterPro" id="IPR036890">
    <property type="entry name" value="HATPase_C_sf"/>
</dbReference>
<name>A0A9E6R619_9HYPH</name>
<evidence type="ECO:0000313" key="14">
    <source>
        <dbReference type="EMBL" id="QZN98867.1"/>
    </source>
</evidence>
<reference evidence="14" key="1">
    <citation type="submission" date="2021-08" db="EMBL/GenBank/DDBJ databases">
        <authorList>
            <person name="Zhang H."/>
            <person name="Xu M."/>
            <person name="Yu Z."/>
            <person name="Yang L."/>
            <person name="Cai Y."/>
        </authorList>
    </citation>
    <scope>NUCLEOTIDE SEQUENCE</scope>
    <source>
        <strain evidence="14">CHL1</strain>
    </source>
</reference>
<dbReference type="Pfam" id="PF00512">
    <property type="entry name" value="HisKA"/>
    <property type="match status" value="1"/>
</dbReference>
<dbReference type="Pfam" id="PF08521">
    <property type="entry name" value="2CSK_N"/>
    <property type="match status" value="1"/>
</dbReference>
<dbReference type="EMBL" id="CP081869">
    <property type="protein sequence ID" value="QZN98867.1"/>
    <property type="molecule type" value="Genomic_DNA"/>
</dbReference>
<evidence type="ECO:0000256" key="6">
    <source>
        <dbReference type="ARBA" id="ARBA00022692"/>
    </source>
</evidence>
<keyword evidence="10 11" id="KW-0472">Membrane</keyword>
<organism evidence="14 15">
    <name type="scientific">Chenggangzhangella methanolivorans</name>
    <dbReference type="NCBI Taxonomy" id="1437009"/>
    <lineage>
        <taxon>Bacteria</taxon>
        <taxon>Pseudomonadati</taxon>
        <taxon>Pseudomonadota</taxon>
        <taxon>Alphaproteobacteria</taxon>
        <taxon>Hyphomicrobiales</taxon>
        <taxon>Methylopilaceae</taxon>
        <taxon>Chenggangzhangella</taxon>
    </lineage>
</organism>
<evidence type="ECO:0000256" key="1">
    <source>
        <dbReference type="ARBA" id="ARBA00000085"/>
    </source>
</evidence>
<dbReference type="InterPro" id="IPR004358">
    <property type="entry name" value="Sig_transdc_His_kin-like_C"/>
</dbReference>
<dbReference type="PANTHER" id="PTHR45436:SF15">
    <property type="entry name" value="SENSOR HISTIDINE KINASE CUSS"/>
    <property type="match status" value="1"/>
</dbReference>
<dbReference type="SMART" id="SM00387">
    <property type="entry name" value="HATPase_c"/>
    <property type="match status" value="1"/>
</dbReference>
<evidence type="ECO:0000256" key="11">
    <source>
        <dbReference type="SAM" id="Phobius"/>
    </source>
</evidence>